<protein>
    <submittedName>
        <fullName evidence="1">Uncharacterized protein</fullName>
    </submittedName>
</protein>
<dbReference type="EMBL" id="GBXM01105024">
    <property type="protein sequence ID" value="JAH03553.1"/>
    <property type="molecule type" value="Transcribed_RNA"/>
</dbReference>
<reference evidence="1" key="1">
    <citation type="submission" date="2014-11" db="EMBL/GenBank/DDBJ databases">
        <authorList>
            <person name="Amaro Gonzalez C."/>
        </authorList>
    </citation>
    <scope>NUCLEOTIDE SEQUENCE</scope>
</reference>
<evidence type="ECO:0000313" key="1">
    <source>
        <dbReference type="EMBL" id="JAH03553.1"/>
    </source>
</evidence>
<reference evidence="1" key="2">
    <citation type="journal article" date="2015" name="Fish Shellfish Immunol.">
        <title>Early steps in the European eel (Anguilla anguilla)-Vibrio vulnificus interaction in the gills: Role of the RtxA13 toxin.</title>
        <authorList>
            <person name="Callol A."/>
            <person name="Pajuelo D."/>
            <person name="Ebbesson L."/>
            <person name="Teles M."/>
            <person name="MacKenzie S."/>
            <person name="Amaro C."/>
        </authorList>
    </citation>
    <scope>NUCLEOTIDE SEQUENCE</scope>
</reference>
<organism evidence="1">
    <name type="scientific">Anguilla anguilla</name>
    <name type="common">European freshwater eel</name>
    <name type="synonym">Muraena anguilla</name>
    <dbReference type="NCBI Taxonomy" id="7936"/>
    <lineage>
        <taxon>Eukaryota</taxon>
        <taxon>Metazoa</taxon>
        <taxon>Chordata</taxon>
        <taxon>Craniata</taxon>
        <taxon>Vertebrata</taxon>
        <taxon>Euteleostomi</taxon>
        <taxon>Actinopterygii</taxon>
        <taxon>Neopterygii</taxon>
        <taxon>Teleostei</taxon>
        <taxon>Anguilliformes</taxon>
        <taxon>Anguillidae</taxon>
        <taxon>Anguilla</taxon>
    </lineage>
</organism>
<proteinExistence type="predicted"/>
<accession>A0A0E9PI75</accession>
<sequence>MNKANASECLFNCFPSPDFSQVFIRDTARM</sequence>
<name>A0A0E9PI75_ANGAN</name>
<dbReference type="AlphaFoldDB" id="A0A0E9PI75"/>